<comment type="subcellular location">
    <subcellularLocation>
        <location evidence="7 9">Cytoplasm</location>
    </subcellularLocation>
</comment>
<keyword evidence="3 7" id="KW-0963">Cytoplasm</keyword>
<dbReference type="NCBIfam" id="TIGR00116">
    <property type="entry name" value="tsf"/>
    <property type="match status" value="1"/>
</dbReference>
<reference evidence="11" key="1">
    <citation type="submission" date="2021-01" db="EMBL/GenBank/DDBJ databases">
        <title>Draft genome sequence of Acholeplasmataceae bacterium strain Mahy22.</title>
        <authorList>
            <person name="Watanabe M."/>
            <person name="Kojima H."/>
            <person name="Fukui M."/>
        </authorList>
    </citation>
    <scope>NUCLEOTIDE SEQUENCE</scope>
    <source>
        <strain evidence="11">Mahy22</strain>
    </source>
</reference>
<comment type="function">
    <text evidence="6 7 8">Associates with the EF-Tu.GDP complex and induces the exchange of GDP to GTP. It remains bound to the aminoacyl-tRNA.EF-Tu.GTP complex up to the GTP hydrolysis stage on the ribosome.</text>
</comment>
<dbReference type="KEGG" id="manr:MPAN_014200"/>
<dbReference type="Gene3D" id="3.30.479.20">
    <property type="entry name" value="Elongation factor Ts, dimerisation domain"/>
    <property type="match status" value="2"/>
</dbReference>
<dbReference type="GO" id="GO:0005737">
    <property type="term" value="C:cytoplasm"/>
    <property type="evidence" value="ECO:0007669"/>
    <property type="project" value="UniProtKB-SubCell"/>
</dbReference>
<dbReference type="Gene3D" id="1.10.286.20">
    <property type="match status" value="1"/>
</dbReference>
<dbReference type="PANTHER" id="PTHR11741">
    <property type="entry name" value="ELONGATION FACTOR TS"/>
    <property type="match status" value="1"/>
</dbReference>
<feature type="region of interest" description="Involved in Mg(2+) ion dislocation from EF-Tu" evidence="7">
    <location>
        <begin position="79"/>
        <end position="82"/>
    </location>
</feature>
<evidence type="ECO:0000256" key="6">
    <source>
        <dbReference type="ARBA" id="ARBA00025453"/>
    </source>
</evidence>
<feature type="domain" description="Translation elongation factor EFTs/EF1B dimerisation" evidence="10">
    <location>
        <begin position="70"/>
        <end position="272"/>
    </location>
</feature>
<evidence type="ECO:0000256" key="4">
    <source>
        <dbReference type="ARBA" id="ARBA00022768"/>
    </source>
</evidence>
<comment type="similarity">
    <text evidence="1 7 8">Belongs to the EF-Ts family.</text>
</comment>
<keyword evidence="12" id="KW-1185">Reference proteome</keyword>
<evidence type="ECO:0000256" key="1">
    <source>
        <dbReference type="ARBA" id="ARBA00005532"/>
    </source>
</evidence>
<organism evidence="11 12">
    <name type="scientific">Mariniplasma anaerobium</name>
    <dbReference type="NCBI Taxonomy" id="2735436"/>
    <lineage>
        <taxon>Bacteria</taxon>
        <taxon>Bacillati</taxon>
        <taxon>Mycoplasmatota</taxon>
        <taxon>Mollicutes</taxon>
        <taxon>Acholeplasmatales</taxon>
        <taxon>Acholeplasmataceae</taxon>
        <taxon>Mariniplasma</taxon>
    </lineage>
</organism>
<dbReference type="GO" id="GO:0003746">
    <property type="term" value="F:translation elongation factor activity"/>
    <property type="evidence" value="ECO:0007669"/>
    <property type="project" value="UniProtKB-UniRule"/>
</dbReference>
<accession>A0A7U9TIV9</accession>
<dbReference type="Pfam" id="PF00889">
    <property type="entry name" value="EF_TS"/>
    <property type="match status" value="1"/>
</dbReference>
<dbReference type="Proteomes" id="UP000620133">
    <property type="component" value="Chromosome"/>
</dbReference>
<dbReference type="PROSITE" id="PS01127">
    <property type="entry name" value="EF_TS_2"/>
    <property type="match status" value="1"/>
</dbReference>
<dbReference type="PROSITE" id="PS01126">
    <property type="entry name" value="EF_TS_1"/>
    <property type="match status" value="1"/>
</dbReference>
<dbReference type="SUPFAM" id="SSF46934">
    <property type="entry name" value="UBA-like"/>
    <property type="match status" value="1"/>
</dbReference>
<dbReference type="AlphaFoldDB" id="A0A7U9TIV9"/>
<evidence type="ECO:0000313" key="12">
    <source>
        <dbReference type="Proteomes" id="UP000620133"/>
    </source>
</evidence>
<evidence type="ECO:0000256" key="2">
    <source>
        <dbReference type="ARBA" id="ARBA00016956"/>
    </source>
</evidence>
<evidence type="ECO:0000256" key="5">
    <source>
        <dbReference type="ARBA" id="ARBA00022917"/>
    </source>
</evidence>
<name>A0A7U9TIV9_9MOLU</name>
<dbReference type="EMBL" id="AP024412">
    <property type="protein sequence ID" value="BCR36527.1"/>
    <property type="molecule type" value="Genomic_DNA"/>
</dbReference>
<dbReference type="SUPFAM" id="SSF54713">
    <property type="entry name" value="Elongation factor Ts (EF-Ts), dimerisation domain"/>
    <property type="match status" value="2"/>
</dbReference>
<evidence type="ECO:0000313" key="11">
    <source>
        <dbReference type="EMBL" id="BCR36527.1"/>
    </source>
</evidence>
<dbReference type="HAMAP" id="MF_00050">
    <property type="entry name" value="EF_Ts"/>
    <property type="match status" value="1"/>
</dbReference>
<dbReference type="InterPro" id="IPR009060">
    <property type="entry name" value="UBA-like_sf"/>
</dbReference>
<keyword evidence="5 7" id="KW-0648">Protein biosynthesis</keyword>
<evidence type="ECO:0000256" key="8">
    <source>
        <dbReference type="RuleBase" id="RU000642"/>
    </source>
</evidence>
<dbReference type="InterPro" id="IPR014039">
    <property type="entry name" value="Transl_elong_EFTs/EF1B_dimer"/>
</dbReference>
<keyword evidence="4 7" id="KW-0251">Elongation factor</keyword>
<dbReference type="FunFam" id="1.10.286.20:FF:000001">
    <property type="entry name" value="Elongation factor Ts"/>
    <property type="match status" value="1"/>
</dbReference>
<dbReference type="InterPro" id="IPR036402">
    <property type="entry name" value="EF-Ts_dimer_sf"/>
</dbReference>
<dbReference type="PANTHER" id="PTHR11741:SF0">
    <property type="entry name" value="ELONGATION FACTOR TS, MITOCHONDRIAL"/>
    <property type="match status" value="1"/>
</dbReference>
<protein>
    <recommendedName>
        <fullName evidence="2 7">Elongation factor Ts</fullName>
        <shortName evidence="7">EF-Ts</shortName>
    </recommendedName>
</protein>
<dbReference type="CDD" id="cd14275">
    <property type="entry name" value="UBA_EF-Ts"/>
    <property type="match status" value="1"/>
</dbReference>
<evidence type="ECO:0000256" key="9">
    <source>
        <dbReference type="RuleBase" id="RU000643"/>
    </source>
</evidence>
<gene>
    <name evidence="11" type="primary">tsf_1</name>
    <name evidence="7" type="synonym">tsf</name>
    <name evidence="11" type="ORF">MPAN_014200</name>
</gene>
<dbReference type="InterPro" id="IPR001816">
    <property type="entry name" value="Transl_elong_EFTs/EF1B"/>
</dbReference>
<sequence>MAVTAQMVKELRQRTGAGMLDCKKALEKNDGDIEKSIDFLREKGMASAAKKAGRIAAEGLCNVVLEGNQAVIYELNSETDFVSKNKQFLDLIDKVGSVLLASKATNTEEALAVSADGMTVETLLINATATIGEKLSLRRVSRIVKEDAQDFGAYKHMGGRIAVLAVLENQDEEVSKDMAMHIAAQNPKYLNRSQVDQETLEHEKHILTQQALLEGKPANIVEKMVVGRLNKYLKDICLVDQPFVKDPDQTVAQYLKSNKNNVLSFVRLEVGEGIEKKEEDFAAEVAAQIRK</sequence>
<dbReference type="InterPro" id="IPR018101">
    <property type="entry name" value="Transl_elong_Ts_CS"/>
</dbReference>
<dbReference type="FunFam" id="1.10.8.10:FF:000001">
    <property type="entry name" value="Elongation factor Ts"/>
    <property type="match status" value="1"/>
</dbReference>
<dbReference type="Gene3D" id="1.10.8.10">
    <property type="entry name" value="DNA helicase RuvA subunit, C-terminal domain"/>
    <property type="match status" value="1"/>
</dbReference>
<evidence type="ECO:0000256" key="3">
    <source>
        <dbReference type="ARBA" id="ARBA00022490"/>
    </source>
</evidence>
<evidence type="ECO:0000256" key="7">
    <source>
        <dbReference type="HAMAP-Rule" id="MF_00050"/>
    </source>
</evidence>
<evidence type="ECO:0000259" key="10">
    <source>
        <dbReference type="Pfam" id="PF00889"/>
    </source>
</evidence>
<proteinExistence type="inferred from homology"/>